<protein>
    <submittedName>
        <fullName evidence="2">Uncharacterized protein</fullName>
    </submittedName>
</protein>
<accession>A0ABR3X2L0</accession>
<gene>
    <name evidence="2" type="ORF">Daus18300_005247</name>
</gene>
<dbReference type="PANTHER" id="PTHR34853">
    <property type="match status" value="1"/>
</dbReference>
<keyword evidence="1" id="KW-0378">Hydrolase</keyword>
<dbReference type="Gene3D" id="3.40.50.1820">
    <property type="entry name" value="alpha/beta hydrolase"/>
    <property type="match status" value="1"/>
</dbReference>
<dbReference type="EMBL" id="JAWRVE010000038">
    <property type="protein sequence ID" value="KAL1870183.1"/>
    <property type="molecule type" value="Genomic_DNA"/>
</dbReference>
<dbReference type="Pfam" id="PF03583">
    <property type="entry name" value="LIP"/>
    <property type="match status" value="1"/>
</dbReference>
<dbReference type="InterPro" id="IPR005152">
    <property type="entry name" value="Lipase_secreted"/>
</dbReference>
<dbReference type="Proteomes" id="UP001583177">
    <property type="component" value="Unassembled WGS sequence"/>
</dbReference>
<evidence type="ECO:0000313" key="2">
    <source>
        <dbReference type="EMBL" id="KAL1870183.1"/>
    </source>
</evidence>
<reference evidence="2 3" key="1">
    <citation type="journal article" date="2024" name="IMA Fungus">
        <title>IMA Genome - F19 : A genome assembly and annotation guide to empower mycologists, including annotated draft genome sequences of Ceratocystis pirilliformis, Diaporthe australafricana, Fusarium ophioides, Paecilomyces lecythidis, and Sporothrix stenoceras.</title>
        <authorList>
            <person name="Aylward J."/>
            <person name="Wilson A.M."/>
            <person name="Visagie C.M."/>
            <person name="Spraker J."/>
            <person name="Barnes I."/>
            <person name="Buitendag C."/>
            <person name="Ceriani C."/>
            <person name="Del Mar Angel L."/>
            <person name="du Plessis D."/>
            <person name="Fuchs T."/>
            <person name="Gasser K."/>
            <person name="Kramer D."/>
            <person name="Li W."/>
            <person name="Munsamy K."/>
            <person name="Piso A."/>
            <person name="Price J.L."/>
            <person name="Sonnekus B."/>
            <person name="Thomas C."/>
            <person name="van der Nest A."/>
            <person name="van Dijk A."/>
            <person name="van Heerden A."/>
            <person name="van Vuuren N."/>
            <person name="Yilmaz N."/>
            <person name="Duong T.A."/>
            <person name="van der Merwe N.A."/>
            <person name="Wingfield M.J."/>
            <person name="Wingfield B.D."/>
        </authorList>
    </citation>
    <scope>NUCLEOTIDE SEQUENCE [LARGE SCALE GENOMIC DNA]</scope>
    <source>
        <strain evidence="2 3">CMW 18300</strain>
    </source>
</reference>
<organism evidence="2 3">
    <name type="scientific">Diaporthe australafricana</name>
    <dbReference type="NCBI Taxonomy" id="127596"/>
    <lineage>
        <taxon>Eukaryota</taxon>
        <taxon>Fungi</taxon>
        <taxon>Dikarya</taxon>
        <taxon>Ascomycota</taxon>
        <taxon>Pezizomycotina</taxon>
        <taxon>Sordariomycetes</taxon>
        <taxon>Sordariomycetidae</taxon>
        <taxon>Diaporthales</taxon>
        <taxon>Diaporthaceae</taxon>
        <taxon>Diaporthe</taxon>
    </lineage>
</organism>
<comment type="caution">
    <text evidence="2">The sequence shown here is derived from an EMBL/GenBank/DDBJ whole genome shotgun (WGS) entry which is preliminary data.</text>
</comment>
<evidence type="ECO:0000256" key="1">
    <source>
        <dbReference type="ARBA" id="ARBA00022801"/>
    </source>
</evidence>
<dbReference type="InterPro" id="IPR029058">
    <property type="entry name" value="AB_hydrolase_fold"/>
</dbReference>
<dbReference type="PANTHER" id="PTHR34853:SF5">
    <property type="entry name" value="LIP-DOMAIN-CONTAINING PROTEIN-RELATED"/>
    <property type="match status" value="1"/>
</dbReference>
<sequence>MGYHGVPQMPIFAYKAIGDEVSVIADTDALVDKYCNIGANILYRRNTIGMHGDEDANGRPAALRWLSSVLGGTYGEDYPALGCTIQTVTIDLSKSTSKRRNIRDKQVWSWLDTA</sequence>
<evidence type="ECO:0000313" key="3">
    <source>
        <dbReference type="Proteomes" id="UP001583177"/>
    </source>
</evidence>
<proteinExistence type="predicted"/>
<name>A0ABR3X2L0_9PEZI</name>
<keyword evidence="3" id="KW-1185">Reference proteome</keyword>